<evidence type="ECO:0000313" key="3">
    <source>
        <dbReference type="Proteomes" id="UP000271337"/>
    </source>
</evidence>
<dbReference type="OrthoDB" id="10261749at2759"/>
<feature type="compositionally biased region" description="Basic and acidic residues" evidence="1">
    <location>
        <begin position="443"/>
        <end position="452"/>
    </location>
</feature>
<feature type="compositionally biased region" description="Acidic residues" evidence="1">
    <location>
        <begin position="554"/>
        <end position="565"/>
    </location>
</feature>
<feature type="compositionally biased region" description="Low complexity" evidence="1">
    <location>
        <begin position="422"/>
        <end position="442"/>
    </location>
</feature>
<protein>
    <recommendedName>
        <fullName evidence="4">Phosphoglycerate mutase-like protein</fullName>
    </recommendedName>
</protein>
<evidence type="ECO:0008006" key="4">
    <source>
        <dbReference type="Google" id="ProtNLM"/>
    </source>
</evidence>
<proteinExistence type="predicted"/>
<feature type="compositionally biased region" description="Polar residues" evidence="1">
    <location>
        <begin position="351"/>
        <end position="372"/>
    </location>
</feature>
<dbReference type="Gene3D" id="3.40.50.1240">
    <property type="entry name" value="Phosphoglycerate mutase-like"/>
    <property type="match status" value="1"/>
</dbReference>
<dbReference type="CDD" id="cd07067">
    <property type="entry name" value="HP_PGM_like"/>
    <property type="match status" value="1"/>
</dbReference>
<feature type="compositionally biased region" description="Basic and acidic residues" evidence="1">
    <location>
        <begin position="490"/>
        <end position="500"/>
    </location>
</feature>
<dbReference type="Proteomes" id="UP000271337">
    <property type="component" value="Unassembled WGS sequence"/>
</dbReference>
<feature type="compositionally biased region" description="Low complexity" evidence="1">
    <location>
        <begin position="313"/>
        <end position="323"/>
    </location>
</feature>
<dbReference type="VEuPathDB" id="FungiDB:BTJ68_04815"/>
<dbReference type="AlphaFoldDB" id="A0A3M6ZC18"/>
<dbReference type="EMBL" id="QWIL01000821">
    <property type="protein sequence ID" value="RMY12639.1"/>
    <property type="molecule type" value="Genomic_DNA"/>
</dbReference>
<feature type="compositionally biased region" description="Polar residues" evidence="1">
    <location>
        <begin position="332"/>
        <end position="342"/>
    </location>
</feature>
<feature type="compositionally biased region" description="Basic and acidic residues" evidence="1">
    <location>
        <begin position="541"/>
        <end position="553"/>
    </location>
</feature>
<organism evidence="2 3">
    <name type="scientific">Hortaea werneckii</name>
    <name type="common">Black yeast</name>
    <name type="synonym">Cladosporium werneckii</name>
    <dbReference type="NCBI Taxonomy" id="91943"/>
    <lineage>
        <taxon>Eukaryota</taxon>
        <taxon>Fungi</taxon>
        <taxon>Dikarya</taxon>
        <taxon>Ascomycota</taxon>
        <taxon>Pezizomycotina</taxon>
        <taxon>Dothideomycetes</taxon>
        <taxon>Dothideomycetidae</taxon>
        <taxon>Mycosphaerellales</taxon>
        <taxon>Teratosphaeriaceae</taxon>
        <taxon>Hortaea</taxon>
    </lineage>
</organism>
<gene>
    <name evidence="2" type="ORF">D0867_07701</name>
</gene>
<feature type="region of interest" description="Disordered" evidence="1">
    <location>
        <begin position="72"/>
        <end position="96"/>
    </location>
</feature>
<sequence>MGKPRLIILIRHAQSEGNRNREIHQMIPDHRVKLTEEGWRQAEEAGRRLRTLLTPDDTLQIYTSPYRRTRETTEGLLSTLTDPNDLRDGSPSPFDKSHVKAVYEEPRIREQDFGNFQPCSAEMERMWAERADYGHFFYRIPNGESAADAYDRISGFNESLWRQFGDESFPSVCVLVTHGLMTRVFLMKWYHWSVEYFEDLRNVGHCEFVVMRRKDEEGAGQGKYMMESNLRTWSELKRQKALEAKEDRNIQDPLRRNTLSAFMKQEQVSPGIPPRKWGGCVGGCDHDHGKYPRRKVAQEQAERASNVPVVELPPAANATPAATSHDLPGDGTNENQPSRQPSTTTTTTTTDGTSNAQPAHPSTSNHDTPTQHSRPENIPLPERPSPATMASYLLHPGRDGGGSSSGTNTPHERNESDILASTNNTDDATFTPPPATNAGTAARDTEYFRRPTGETGGVRPAALQNALAQKSGEEGGGGGTRQPQPQRKPTLPEDIERWVRESGMGRGRHADALGDEPELSLHHHRHADGSGSGSGNGSRPRSREGEEQRRIPYEEEEERELEDEGGAQVMPGKVRQEVLEAEEALRREEAEREAEESVRVREQQRAESVRREIEEEEERRERGVREYPGPTLRMLDLLQQDQFRKDAISPALIDDLVRTGFEASTAGLVGGGGR</sequence>
<name>A0A3M6ZC18_HORWE</name>
<dbReference type="InterPro" id="IPR029033">
    <property type="entry name" value="His_PPase_superfam"/>
</dbReference>
<dbReference type="PANTHER" id="PTHR46192">
    <property type="entry name" value="BROAD-RANGE ACID PHOSPHATASE DET1"/>
    <property type="match status" value="1"/>
</dbReference>
<dbReference type="SMART" id="SM00855">
    <property type="entry name" value="PGAM"/>
    <property type="match status" value="1"/>
</dbReference>
<feature type="compositionally biased region" description="Basic and acidic residues" evidence="1">
    <location>
        <begin position="293"/>
        <end position="302"/>
    </location>
</feature>
<feature type="region of interest" description="Disordered" evidence="1">
    <location>
        <begin position="586"/>
        <end position="625"/>
    </location>
</feature>
<dbReference type="SUPFAM" id="SSF53254">
    <property type="entry name" value="Phosphoglycerate mutase-like"/>
    <property type="match status" value="1"/>
</dbReference>
<evidence type="ECO:0000313" key="2">
    <source>
        <dbReference type="EMBL" id="RMY12639.1"/>
    </source>
</evidence>
<accession>A0A3M6ZC18</accession>
<reference evidence="2 3" key="1">
    <citation type="journal article" date="2018" name="BMC Genomics">
        <title>Genomic evidence for intraspecific hybridization in a clonal and extremely halotolerant yeast.</title>
        <authorList>
            <person name="Gostincar C."/>
            <person name="Stajich J.E."/>
            <person name="Zupancic J."/>
            <person name="Zalar P."/>
            <person name="Gunde-Cimerman N."/>
        </authorList>
    </citation>
    <scope>NUCLEOTIDE SEQUENCE [LARGE SCALE GENOMIC DNA]</scope>
    <source>
        <strain evidence="2 3">EXF-6669</strain>
    </source>
</reference>
<dbReference type="Pfam" id="PF00300">
    <property type="entry name" value="His_Phos_1"/>
    <property type="match status" value="2"/>
</dbReference>
<dbReference type="InterPro" id="IPR052765">
    <property type="entry name" value="PGM-Related"/>
</dbReference>
<feature type="region of interest" description="Disordered" evidence="1">
    <location>
        <begin position="293"/>
        <end position="573"/>
    </location>
</feature>
<comment type="caution">
    <text evidence="2">The sequence shown here is derived from an EMBL/GenBank/DDBJ whole genome shotgun (WGS) entry which is preliminary data.</text>
</comment>
<evidence type="ECO:0000256" key="1">
    <source>
        <dbReference type="SAM" id="MobiDB-lite"/>
    </source>
</evidence>
<dbReference type="InterPro" id="IPR013078">
    <property type="entry name" value="His_Pase_superF_clade-1"/>
</dbReference>